<keyword evidence="2" id="KW-1185">Reference proteome</keyword>
<dbReference type="Proteomes" id="UP001060085">
    <property type="component" value="Linkage Group LG01"/>
</dbReference>
<accession>A0ACC0C756</accession>
<name>A0ACC0C756_CATRO</name>
<evidence type="ECO:0000313" key="1">
    <source>
        <dbReference type="EMBL" id="KAI5680780.1"/>
    </source>
</evidence>
<dbReference type="EMBL" id="CM044701">
    <property type="protein sequence ID" value="KAI5680780.1"/>
    <property type="molecule type" value="Genomic_DNA"/>
</dbReference>
<sequence>MKDLVSRVWIGIGDNKDFLHQITYEDLPSYCTNCMRLGHATLACKNLTVKVPTILASKDSTAAAESNQIQEKIAFISSVFDITTVANSSTIGITTAAVEVPTSKNVTWVMKENINQNSREVSNVVTKQQELNQVQEKKAADTFAVDITIVADFSVVGIITAAVEVMDYVHSMHLENTQ</sequence>
<proteinExistence type="predicted"/>
<reference evidence="2" key="1">
    <citation type="journal article" date="2023" name="Nat. Plants">
        <title>Single-cell RNA sequencing provides a high-resolution roadmap for understanding the multicellular compartmentation of specialized metabolism.</title>
        <authorList>
            <person name="Sun S."/>
            <person name="Shen X."/>
            <person name="Li Y."/>
            <person name="Li Y."/>
            <person name="Wang S."/>
            <person name="Li R."/>
            <person name="Zhang H."/>
            <person name="Shen G."/>
            <person name="Guo B."/>
            <person name="Wei J."/>
            <person name="Xu J."/>
            <person name="St-Pierre B."/>
            <person name="Chen S."/>
            <person name="Sun C."/>
        </authorList>
    </citation>
    <scope>NUCLEOTIDE SEQUENCE [LARGE SCALE GENOMIC DNA]</scope>
</reference>
<gene>
    <name evidence="1" type="ORF">M9H77_02007</name>
</gene>
<organism evidence="1 2">
    <name type="scientific">Catharanthus roseus</name>
    <name type="common">Madagascar periwinkle</name>
    <name type="synonym">Vinca rosea</name>
    <dbReference type="NCBI Taxonomy" id="4058"/>
    <lineage>
        <taxon>Eukaryota</taxon>
        <taxon>Viridiplantae</taxon>
        <taxon>Streptophyta</taxon>
        <taxon>Embryophyta</taxon>
        <taxon>Tracheophyta</taxon>
        <taxon>Spermatophyta</taxon>
        <taxon>Magnoliopsida</taxon>
        <taxon>eudicotyledons</taxon>
        <taxon>Gunneridae</taxon>
        <taxon>Pentapetalae</taxon>
        <taxon>asterids</taxon>
        <taxon>lamiids</taxon>
        <taxon>Gentianales</taxon>
        <taxon>Apocynaceae</taxon>
        <taxon>Rauvolfioideae</taxon>
        <taxon>Vinceae</taxon>
        <taxon>Catharanthinae</taxon>
        <taxon>Catharanthus</taxon>
    </lineage>
</organism>
<evidence type="ECO:0000313" key="2">
    <source>
        <dbReference type="Proteomes" id="UP001060085"/>
    </source>
</evidence>
<comment type="caution">
    <text evidence="1">The sequence shown here is derived from an EMBL/GenBank/DDBJ whole genome shotgun (WGS) entry which is preliminary data.</text>
</comment>
<protein>
    <submittedName>
        <fullName evidence="1">Uncharacterized protein</fullName>
    </submittedName>
</protein>